<evidence type="ECO:0000313" key="2">
    <source>
        <dbReference type="Proteomes" id="UP001279553"/>
    </source>
</evidence>
<comment type="caution">
    <text evidence="1">The sequence shown here is derived from an EMBL/GenBank/DDBJ whole genome shotgun (WGS) entry which is preliminary data.</text>
</comment>
<dbReference type="AlphaFoldDB" id="A0AAW9DKK3"/>
<sequence>MKKLYFNILDAFRTAERGSAYAAALLGFALHYTRTSGRRFEGLWR</sequence>
<accession>A0AAW9DKK3</accession>
<reference evidence="1 2" key="1">
    <citation type="submission" date="2023-11" db="EMBL/GenBank/DDBJ databases">
        <title>MicrobeMod: A computational toolkit for identifying prokaryotic methylation and restriction-modification with nanopore sequencing.</title>
        <authorList>
            <person name="Crits-Christoph A."/>
            <person name="Kang S.C."/>
            <person name="Lee H."/>
            <person name="Ostrov N."/>
        </authorList>
    </citation>
    <scope>NUCLEOTIDE SEQUENCE [LARGE SCALE GENOMIC DNA]</scope>
    <source>
        <strain evidence="1 2">DSMZ 700</strain>
    </source>
</reference>
<dbReference type="EMBL" id="JAWXYB010000008">
    <property type="protein sequence ID" value="MDX5929516.1"/>
    <property type="molecule type" value="Genomic_DNA"/>
</dbReference>
<proteinExistence type="predicted"/>
<organism evidence="1 2">
    <name type="scientific">Acidiphilium acidophilum</name>
    <name type="common">Thiobacillus acidophilus</name>
    <dbReference type="NCBI Taxonomy" id="76588"/>
    <lineage>
        <taxon>Bacteria</taxon>
        <taxon>Pseudomonadati</taxon>
        <taxon>Pseudomonadota</taxon>
        <taxon>Alphaproteobacteria</taxon>
        <taxon>Acetobacterales</taxon>
        <taxon>Acidocellaceae</taxon>
        <taxon>Acidiphilium</taxon>
    </lineage>
</organism>
<gene>
    <name evidence="1" type="ORF">SIL87_01875</name>
</gene>
<keyword evidence="2" id="KW-1185">Reference proteome</keyword>
<protein>
    <submittedName>
        <fullName evidence="1">Uncharacterized protein</fullName>
    </submittedName>
</protein>
<name>A0AAW9DKK3_ACIAO</name>
<dbReference type="Proteomes" id="UP001279553">
    <property type="component" value="Unassembled WGS sequence"/>
</dbReference>
<evidence type="ECO:0000313" key="1">
    <source>
        <dbReference type="EMBL" id="MDX5929516.1"/>
    </source>
</evidence>